<feature type="transmembrane region" description="Helical" evidence="2">
    <location>
        <begin position="182"/>
        <end position="200"/>
    </location>
</feature>
<dbReference type="InterPro" id="IPR004676">
    <property type="entry name" value="Cd-R_transporter"/>
</dbReference>
<feature type="transmembrane region" description="Helical" evidence="2">
    <location>
        <begin position="48"/>
        <end position="68"/>
    </location>
</feature>
<proteinExistence type="predicted"/>
<comment type="caution">
    <text evidence="3">The sequence shown here is derived from an EMBL/GenBank/DDBJ whole genome shotgun (WGS) entry which is preliminary data.</text>
</comment>
<keyword evidence="2" id="KW-1133">Transmembrane helix</keyword>
<evidence type="ECO:0000313" key="3">
    <source>
        <dbReference type="EMBL" id="KZZ95330.1"/>
    </source>
</evidence>
<sequence>MQFGKAIGTACSSFAITNIDDIFVLVTFMAEVSTSKAMTPWKITIGQYLGFTVIIVISMIGFGVSLVLPSEPIGFLGFLPILLGVWNMFDLVIHSADDDEADDATEAAVTRIASMRSIFKVALVTLMNGGDNIGTYIPLFSQTKGAEIAVYVVVYYILVGVWCLAAWLVMKQRHILRIAEKYARIIVPILYVGLGIFILVKSDCYPWSIEHIDKSRGWHVGRTVMAVVTTGLLLTCIAAIFWWKWRRRKRSRTTPETSEDDGDVALDAVATPLPQERPEQARRQKEDGEQEIQMAQAPRDDTSPATRPT</sequence>
<keyword evidence="2" id="KW-0812">Transmembrane</keyword>
<reference evidence="3 4" key="1">
    <citation type="journal article" date="2016" name="Genome Biol. Evol.">
        <title>Divergent and convergent evolution of fungal pathogenicity.</title>
        <authorList>
            <person name="Shang Y."/>
            <person name="Xiao G."/>
            <person name="Zheng P."/>
            <person name="Cen K."/>
            <person name="Zhan S."/>
            <person name="Wang C."/>
        </authorList>
    </citation>
    <scope>NUCLEOTIDE SEQUENCE [LARGE SCALE GENOMIC DNA]</scope>
    <source>
        <strain evidence="3 4">RCEF 2490</strain>
    </source>
</reference>
<dbReference type="EMBL" id="AZGY01000009">
    <property type="protein sequence ID" value="KZZ95330.1"/>
    <property type="molecule type" value="Genomic_DNA"/>
</dbReference>
<evidence type="ECO:0000256" key="2">
    <source>
        <dbReference type="SAM" id="Phobius"/>
    </source>
</evidence>
<name>A0A166PA11_9HYPO</name>
<accession>A0A166PA11</accession>
<dbReference type="AlphaFoldDB" id="A0A166PA11"/>
<protein>
    <submittedName>
        <fullName evidence="3">Cadmium resistance transporter</fullName>
    </submittedName>
</protein>
<feature type="transmembrane region" description="Helical" evidence="2">
    <location>
        <begin position="220"/>
        <end position="243"/>
    </location>
</feature>
<feature type="transmembrane region" description="Helical" evidence="2">
    <location>
        <begin position="148"/>
        <end position="170"/>
    </location>
</feature>
<dbReference type="Proteomes" id="UP000078544">
    <property type="component" value="Unassembled WGS sequence"/>
</dbReference>
<feature type="compositionally biased region" description="Basic and acidic residues" evidence="1">
    <location>
        <begin position="276"/>
        <end position="287"/>
    </location>
</feature>
<feature type="transmembrane region" description="Helical" evidence="2">
    <location>
        <begin position="75"/>
        <end position="93"/>
    </location>
</feature>
<dbReference type="Pfam" id="PF03596">
    <property type="entry name" value="Cad"/>
    <property type="match status" value="1"/>
</dbReference>
<organism evidence="3 4">
    <name type="scientific">Moelleriella libera RCEF 2490</name>
    <dbReference type="NCBI Taxonomy" id="1081109"/>
    <lineage>
        <taxon>Eukaryota</taxon>
        <taxon>Fungi</taxon>
        <taxon>Dikarya</taxon>
        <taxon>Ascomycota</taxon>
        <taxon>Pezizomycotina</taxon>
        <taxon>Sordariomycetes</taxon>
        <taxon>Hypocreomycetidae</taxon>
        <taxon>Hypocreales</taxon>
        <taxon>Clavicipitaceae</taxon>
        <taxon>Moelleriella</taxon>
    </lineage>
</organism>
<evidence type="ECO:0000313" key="4">
    <source>
        <dbReference type="Proteomes" id="UP000078544"/>
    </source>
</evidence>
<feature type="region of interest" description="Disordered" evidence="1">
    <location>
        <begin position="252"/>
        <end position="309"/>
    </location>
</feature>
<keyword evidence="4" id="KW-1185">Reference proteome</keyword>
<keyword evidence="2" id="KW-0472">Membrane</keyword>
<gene>
    <name evidence="3" type="ORF">AAL_04561</name>
</gene>
<evidence type="ECO:0000256" key="1">
    <source>
        <dbReference type="SAM" id="MobiDB-lite"/>
    </source>
</evidence>
<dbReference type="OrthoDB" id="3791566at2759"/>